<dbReference type="GO" id="GO:0000270">
    <property type="term" value="P:peptidoglycan metabolic process"/>
    <property type="evidence" value="ECO:0007669"/>
    <property type="project" value="UniProtKB-UniRule"/>
</dbReference>
<dbReference type="InterPro" id="IPR007730">
    <property type="entry name" value="SPOR-like_dom"/>
</dbReference>
<dbReference type="AlphaFoldDB" id="A0A4R2PR66"/>
<comment type="similarity">
    <text evidence="4 5">Belongs to the RlpA family.</text>
</comment>
<dbReference type="Gene3D" id="2.40.40.10">
    <property type="entry name" value="RlpA-like domain"/>
    <property type="match status" value="1"/>
</dbReference>
<dbReference type="GO" id="GO:0071555">
    <property type="term" value="P:cell wall organization"/>
    <property type="evidence" value="ECO:0007669"/>
    <property type="project" value="UniProtKB-KW"/>
</dbReference>
<dbReference type="PANTHER" id="PTHR34183:SF1">
    <property type="entry name" value="ENDOLYTIC PEPTIDOGLYCAN TRANSGLYCOSYLASE RLPA"/>
    <property type="match status" value="1"/>
</dbReference>
<comment type="caution">
    <text evidence="7">The sequence shown here is derived from an EMBL/GenBank/DDBJ whole genome shotgun (WGS) entry which is preliminary data.</text>
</comment>
<proteinExistence type="inferred from homology"/>
<keyword evidence="3 4" id="KW-0961">Cell wall biogenesis/degradation</keyword>
<dbReference type="Proteomes" id="UP000295399">
    <property type="component" value="Unassembled WGS sequence"/>
</dbReference>
<evidence type="ECO:0000313" key="7">
    <source>
        <dbReference type="EMBL" id="TCP38342.1"/>
    </source>
</evidence>
<dbReference type="InterPro" id="IPR009009">
    <property type="entry name" value="RlpA-like_DPBB"/>
</dbReference>
<keyword evidence="2 4" id="KW-0456">Lyase</keyword>
<evidence type="ECO:0000256" key="5">
    <source>
        <dbReference type="RuleBase" id="RU003495"/>
    </source>
</evidence>
<reference evidence="7 8" key="1">
    <citation type="submission" date="2019-03" db="EMBL/GenBank/DDBJ databases">
        <title>Genomic Encyclopedia of Type Strains, Phase IV (KMG-IV): sequencing the most valuable type-strain genomes for metagenomic binning, comparative biology and taxonomic classification.</title>
        <authorList>
            <person name="Goeker M."/>
        </authorList>
    </citation>
    <scope>NUCLEOTIDE SEQUENCE [LARGE SCALE GENOMIC DNA]</scope>
    <source>
        <strain evidence="7 8">DSM 2132</strain>
    </source>
</reference>
<dbReference type="PANTHER" id="PTHR34183">
    <property type="entry name" value="ENDOLYTIC PEPTIDOGLYCAN TRANSGLYCOSYLASE RLPA"/>
    <property type="match status" value="1"/>
</dbReference>
<dbReference type="InterPro" id="IPR012997">
    <property type="entry name" value="RplA"/>
</dbReference>
<dbReference type="Pfam" id="PF05036">
    <property type="entry name" value="SPOR"/>
    <property type="match status" value="1"/>
</dbReference>
<dbReference type="GO" id="GO:0008932">
    <property type="term" value="F:lytic endotransglycosylase activity"/>
    <property type="evidence" value="ECO:0007669"/>
    <property type="project" value="UniProtKB-UniRule"/>
</dbReference>
<dbReference type="FunCoup" id="A0A4R2PR66">
    <property type="interactions" value="37"/>
</dbReference>
<accession>A0A4R2PR66</accession>
<dbReference type="EMBL" id="SLXO01000001">
    <property type="protein sequence ID" value="TCP38342.1"/>
    <property type="molecule type" value="Genomic_DNA"/>
</dbReference>
<dbReference type="Gene3D" id="3.30.70.1070">
    <property type="entry name" value="Sporulation related repeat"/>
    <property type="match status" value="1"/>
</dbReference>
<dbReference type="CDD" id="cd22268">
    <property type="entry name" value="DPBB_RlpA-like"/>
    <property type="match status" value="1"/>
</dbReference>
<dbReference type="Pfam" id="PF03330">
    <property type="entry name" value="DPBB_1"/>
    <property type="match status" value="1"/>
</dbReference>
<keyword evidence="1" id="KW-0732">Signal</keyword>
<keyword evidence="8" id="KW-1185">Reference proteome</keyword>
<dbReference type="InterPro" id="IPR034718">
    <property type="entry name" value="RlpA"/>
</dbReference>
<evidence type="ECO:0000256" key="2">
    <source>
        <dbReference type="ARBA" id="ARBA00023239"/>
    </source>
</evidence>
<evidence type="ECO:0000256" key="3">
    <source>
        <dbReference type="ARBA" id="ARBA00023316"/>
    </source>
</evidence>
<evidence type="ECO:0000256" key="4">
    <source>
        <dbReference type="HAMAP-Rule" id="MF_02071"/>
    </source>
</evidence>
<dbReference type="GO" id="GO:0042834">
    <property type="term" value="F:peptidoglycan binding"/>
    <property type="evidence" value="ECO:0007669"/>
    <property type="project" value="InterPro"/>
</dbReference>
<evidence type="ECO:0000313" key="8">
    <source>
        <dbReference type="Proteomes" id="UP000295399"/>
    </source>
</evidence>
<keyword evidence="7" id="KW-0449">Lipoprotein</keyword>
<name>A0A4R2PR66_RHOSA</name>
<dbReference type="NCBIfam" id="TIGR00413">
    <property type="entry name" value="rlpA"/>
    <property type="match status" value="1"/>
</dbReference>
<dbReference type="InterPro" id="IPR036908">
    <property type="entry name" value="RlpA-like_sf"/>
</dbReference>
<dbReference type="InParanoid" id="A0A4R2PR66"/>
<dbReference type="SUPFAM" id="SSF110997">
    <property type="entry name" value="Sporulation related repeat"/>
    <property type="match status" value="1"/>
</dbReference>
<dbReference type="GO" id="GO:0009279">
    <property type="term" value="C:cell outer membrane"/>
    <property type="evidence" value="ECO:0007669"/>
    <property type="project" value="TreeGrafter"/>
</dbReference>
<feature type="domain" description="SPOR" evidence="6">
    <location>
        <begin position="170"/>
        <end position="248"/>
    </location>
</feature>
<comment type="function">
    <text evidence="4">Lytic transglycosylase with a strong preference for naked glycan strands that lack stem peptides.</text>
</comment>
<dbReference type="InterPro" id="IPR036680">
    <property type="entry name" value="SPOR-like_sf"/>
</dbReference>
<dbReference type="SUPFAM" id="SSF50685">
    <property type="entry name" value="Barwin-like endoglucanases"/>
    <property type="match status" value="1"/>
</dbReference>
<organism evidence="7 8">
    <name type="scientific">Rhodothalassium salexigens DSM 2132</name>
    <dbReference type="NCBI Taxonomy" id="1188247"/>
    <lineage>
        <taxon>Bacteria</taxon>
        <taxon>Pseudomonadati</taxon>
        <taxon>Pseudomonadota</taxon>
        <taxon>Alphaproteobacteria</taxon>
        <taxon>Rhodothalassiales</taxon>
        <taxon>Rhodothalassiaceae</taxon>
        <taxon>Rhodothalassium</taxon>
    </lineage>
</organism>
<protein>
    <recommendedName>
        <fullName evidence="4">Endolytic peptidoglycan transglycosylase RlpA</fullName>
        <ecNumber evidence="4">4.2.2.-</ecNumber>
    </recommendedName>
</protein>
<evidence type="ECO:0000256" key="1">
    <source>
        <dbReference type="ARBA" id="ARBA00022729"/>
    </source>
</evidence>
<sequence>MAAGLLAGCVGVEFPGGSAPVGPVPAPDTRGTGNQKVGRPYQIGGVWYYPRVDPGYDAVGLASWYGPKFHGRSTANGERFDMNKLTAAHRTLPMPSIVLVTNLENGRSVRLRVNDRGPFVDDRIIDVSRRAAQFLGFEQKGTARVRVQVLDANGQPADSRRVADAVPAPAGVGGPFFVQIASMSSLDNARRLRDAVARFGRAHIQKVWLDGRRFYRVRLGPYDGRSLAARTLDRLYDQGYYSARVFTDSIG</sequence>
<dbReference type="HAMAP" id="MF_02071">
    <property type="entry name" value="RlpA"/>
    <property type="match status" value="1"/>
</dbReference>
<gene>
    <name evidence="4" type="primary">rlpA</name>
    <name evidence="7" type="ORF">EV659_101241</name>
</gene>
<dbReference type="PROSITE" id="PS51724">
    <property type="entry name" value="SPOR"/>
    <property type="match status" value="1"/>
</dbReference>
<evidence type="ECO:0000259" key="6">
    <source>
        <dbReference type="PROSITE" id="PS51724"/>
    </source>
</evidence>
<dbReference type="EC" id="4.2.2.-" evidence="4"/>